<dbReference type="Proteomes" id="UP000234181">
    <property type="component" value="Unassembled WGS sequence"/>
</dbReference>
<name>A0AB38E722_XANCH</name>
<sequence length="57" mass="6186">MRGGVLPTHVVQLTAPTSAEIGRVRERRIAQVKHGQPLQIGFSRAVAQPTVNLSKLD</sequence>
<evidence type="ECO:0000313" key="1">
    <source>
        <dbReference type="EMBL" id="SON89300.1"/>
    </source>
</evidence>
<dbReference type="EMBL" id="OCYS01000151">
    <property type="protein sequence ID" value="SON92931.1"/>
    <property type="molecule type" value="Genomic_DNA"/>
</dbReference>
<dbReference type="Proteomes" id="UP000234166">
    <property type="component" value="Unassembled WGS sequence"/>
</dbReference>
<evidence type="ECO:0000313" key="4">
    <source>
        <dbReference type="Proteomes" id="UP000234181"/>
    </source>
</evidence>
<comment type="caution">
    <text evidence="2">The sequence shown here is derived from an EMBL/GenBank/DDBJ whole genome shotgun (WGS) entry which is preliminary data.</text>
</comment>
<dbReference type="AlphaFoldDB" id="A0AB38E722"/>
<dbReference type="EMBL" id="OCYT01000153">
    <property type="protein sequence ID" value="SON89300.1"/>
    <property type="molecule type" value="Genomic_DNA"/>
</dbReference>
<accession>A0AB38E722</accession>
<reference evidence="3 4" key="1">
    <citation type="submission" date="2017-10" db="EMBL/GenBank/DDBJ databases">
        <authorList>
            <person name="Regsiter A."/>
            <person name="William W."/>
        </authorList>
    </citation>
    <scope>NUCLEOTIDE SEQUENCE [LARGE SCALE GENOMIC DNA]</scope>
    <source>
        <strain evidence="1 4">CFBP6984</strain>
        <strain evidence="2 3">CFBP7430</strain>
    </source>
</reference>
<proteinExistence type="predicted"/>
<keyword evidence="4" id="KW-1185">Reference proteome</keyword>
<evidence type="ECO:0000313" key="3">
    <source>
        <dbReference type="Proteomes" id="UP000234166"/>
    </source>
</evidence>
<evidence type="ECO:0000313" key="2">
    <source>
        <dbReference type="EMBL" id="SON92931.1"/>
    </source>
</evidence>
<organism evidence="2 3">
    <name type="scientific">Xanthomonas campestris pv. phaseoli</name>
    <dbReference type="NCBI Taxonomy" id="317013"/>
    <lineage>
        <taxon>Bacteria</taxon>
        <taxon>Pseudomonadati</taxon>
        <taxon>Pseudomonadota</taxon>
        <taxon>Gammaproteobacteria</taxon>
        <taxon>Lysobacterales</taxon>
        <taxon>Lysobacteraceae</taxon>
        <taxon>Xanthomonas</taxon>
    </lineage>
</organism>
<gene>
    <name evidence="1" type="ORF">XAP6984_920061</name>
    <name evidence="2" type="ORF">XAP7430_910063</name>
</gene>
<protein>
    <submittedName>
        <fullName evidence="2">Endoproteinase Arg-C</fullName>
    </submittedName>
</protein>